<comment type="caution">
    <text evidence="2">The sequence shown here is derived from an EMBL/GenBank/DDBJ whole genome shotgun (WGS) entry which is preliminary data.</text>
</comment>
<evidence type="ECO:0000313" key="3">
    <source>
        <dbReference type="Proteomes" id="UP000050360"/>
    </source>
</evidence>
<feature type="domain" description="Pyridoxamine 5'-phosphate oxidase N-terminal" evidence="1">
    <location>
        <begin position="6"/>
        <end position="119"/>
    </location>
</feature>
<dbReference type="Pfam" id="PF01243">
    <property type="entry name" value="PNPOx_N"/>
    <property type="match status" value="1"/>
</dbReference>
<dbReference type="AlphaFoldDB" id="A0A0P8CNA7"/>
<name>A0A0P8CNA7_9EURY</name>
<protein>
    <submittedName>
        <fullName evidence="2">Pyridoxamine 5'-phosphate oxidase</fullName>
    </submittedName>
</protein>
<dbReference type="Gene3D" id="2.30.110.10">
    <property type="entry name" value="Electron Transport, Fmn-binding Protein, Chain A"/>
    <property type="match status" value="1"/>
</dbReference>
<dbReference type="EMBL" id="LKCM01000020">
    <property type="protein sequence ID" value="KPQ45139.1"/>
    <property type="molecule type" value="Genomic_DNA"/>
</dbReference>
<evidence type="ECO:0000313" key="2">
    <source>
        <dbReference type="EMBL" id="KPQ45139.1"/>
    </source>
</evidence>
<gene>
    <name evidence="2" type="ORF">MPEBLZ_00278</name>
</gene>
<dbReference type="PANTHER" id="PTHR40660">
    <property type="entry name" value="5'-PHOSPHATE OXIDASE PUTATIVE DOMAIN-CONTAINING PROTEIN-RELATED"/>
    <property type="match status" value="1"/>
</dbReference>
<organism evidence="2 3">
    <name type="scientific">Candidatus Methanoperedens nitratireducens</name>
    <dbReference type="NCBI Taxonomy" id="1392998"/>
    <lineage>
        <taxon>Archaea</taxon>
        <taxon>Methanobacteriati</taxon>
        <taxon>Methanobacteriota</taxon>
        <taxon>Stenosarchaea group</taxon>
        <taxon>Methanomicrobia</taxon>
        <taxon>Methanosarcinales</taxon>
        <taxon>ANME-2 cluster</taxon>
        <taxon>Candidatus Methanoperedentaceae</taxon>
        <taxon>Candidatus Methanoperedens</taxon>
    </lineage>
</organism>
<dbReference type="SUPFAM" id="SSF50475">
    <property type="entry name" value="FMN-binding split barrel"/>
    <property type="match status" value="1"/>
</dbReference>
<dbReference type="Proteomes" id="UP000050360">
    <property type="component" value="Unassembled WGS sequence"/>
</dbReference>
<dbReference type="InterPro" id="IPR012349">
    <property type="entry name" value="Split_barrel_FMN-bd"/>
</dbReference>
<sequence>MVKMPSDIKDIVAKQKPLPIATADKSGKPNVVFVTMWKILDDETILFVDNFFNKTRKNIEANPNMAIVAYDGDAKKSYQIKGTVDIENKGERFSSAKEMADSKKLPGKSAFVFHVKEIYDATYGPNAGKKLA</sequence>
<dbReference type="PANTHER" id="PTHR40660:SF1">
    <property type="entry name" value="5'-PHOSPHATE OXIDASE PUTATIVE DOMAIN-CONTAINING PROTEIN-RELATED"/>
    <property type="match status" value="1"/>
</dbReference>
<proteinExistence type="predicted"/>
<evidence type="ECO:0000259" key="1">
    <source>
        <dbReference type="Pfam" id="PF01243"/>
    </source>
</evidence>
<reference evidence="2 3" key="1">
    <citation type="submission" date="2015-09" db="EMBL/GenBank/DDBJ databases">
        <title>A metagenomics-based metabolic model of nitrate-dependent anaerobic oxidation of methane by Methanoperedens-like archaea.</title>
        <authorList>
            <person name="Arshad A."/>
            <person name="Speth D.R."/>
            <person name="De Graaf R.M."/>
            <person name="Op Den Camp H.J."/>
            <person name="Jetten M.S."/>
            <person name="Welte C.U."/>
        </authorList>
    </citation>
    <scope>NUCLEOTIDE SEQUENCE [LARGE SCALE GENOMIC DNA]</scope>
</reference>
<dbReference type="InterPro" id="IPR011576">
    <property type="entry name" value="Pyridox_Oxase_N"/>
</dbReference>
<accession>A0A0P8CNA7</accession>